<reference evidence="3 4" key="3">
    <citation type="submission" date="2019-11" db="EMBL/GenBank/DDBJ databases">
        <title>A de novo genome assembly of a pear dwarfing rootstock.</title>
        <authorList>
            <person name="Wang F."/>
            <person name="Wang J."/>
            <person name="Li S."/>
            <person name="Zhang Y."/>
            <person name="Fang M."/>
            <person name="Ma L."/>
            <person name="Zhao Y."/>
            <person name="Jiang S."/>
        </authorList>
    </citation>
    <scope>NUCLEOTIDE SEQUENCE [LARGE SCALE GENOMIC DNA]</scope>
    <source>
        <strain evidence="3">S2</strain>
        <tissue evidence="3">Leaf</tissue>
    </source>
</reference>
<reference evidence="4" key="2">
    <citation type="submission" date="2019-10" db="EMBL/GenBank/DDBJ databases">
        <title>A de novo genome assembly of a pear dwarfing rootstock.</title>
        <authorList>
            <person name="Wang F."/>
            <person name="Wang J."/>
            <person name="Li S."/>
            <person name="Zhang Y."/>
            <person name="Fang M."/>
            <person name="Ma L."/>
            <person name="Zhao Y."/>
            <person name="Jiang S."/>
        </authorList>
    </citation>
    <scope>NUCLEOTIDE SEQUENCE [LARGE SCALE GENOMIC DNA]</scope>
</reference>
<keyword evidence="4" id="KW-1185">Reference proteome</keyword>
<protein>
    <recommendedName>
        <fullName evidence="5">Reverse transcriptase Ty1/copia-type domain-containing protein</fullName>
    </recommendedName>
</protein>
<dbReference type="OrthoDB" id="1749787at2759"/>
<dbReference type="AlphaFoldDB" id="A0A5N5GNA8"/>
<comment type="caution">
    <text evidence="3">The sequence shown here is derived from an EMBL/GenBank/DDBJ whole genome shotgun (WGS) entry which is preliminary data.</text>
</comment>
<reference evidence="3 4" key="1">
    <citation type="submission" date="2019-09" db="EMBL/GenBank/DDBJ databases">
        <authorList>
            <person name="Ou C."/>
        </authorList>
    </citation>
    <scope>NUCLEOTIDE SEQUENCE [LARGE SCALE GENOMIC DNA]</scope>
    <source>
        <strain evidence="3">S2</strain>
        <tissue evidence="3">Leaf</tissue>
    </source>
</reference>
<evidence type="ECO:0000259" key="1">
    <source>
        <dbReference type="Pfam" id="PF07727"/>
    </source>
</evidence>
<evidence type="ECO:0000313" key="4">
    <source>
        <dbReference type="Proteomes" id="UP000327157"/>
    </source>
</evidence>
<feature type="domain" description="Reverse transcriptase Ty1/copia-type" evidence="1">
    <location>
        <begin position="517"/>
        <end position="575"/>
    </location>
</feature>
<organism evidence="3 4">
    <name type="scientific">Pyrus ussuriensis x Pyrus communis</name>
    <dbReference type="NCBI Taxonomy" id="2448454"/>
    <lineage>
        <taxon>Eukaryota</taxon>
        <taxon>Viridiplantae</taxon>
        <taxon>Streptophyta</taxon>
        <taxon>Embryophyta</taxon>
        <taxon>Tracheophyta</taxon>
        <taxon>Spermatophyta</taxon>
        <taxon>Magnoliopsida</taxon>
        <taxon>eudicotyledons</taxon>
        <taxon>Gunneridae</taxon>
        <taxon>Pentapetalae</taxon>
        <taxon>rosids</taxon>
        <taxon>fabids</taxon>
        <taxon>Rosales</taxon>
        <taxon>Rosaceae</taxon>
        <taxon>Amygdaloideae</taxon>
        <taxon>Maleae</taxon>
        <taxon>Pyrus</taxon>
    </lineage>
</organism>
<dbReference type="PANTHER" id="PTHR11439">
    <property type="entry name" value="GAG-POL-RELATED RETROTRANSPOSON"/>
    <property type="match status" value="1"/>
</dbReference>
<feature type="domain" description="Reverse transcriptase Ty1/copia-type" evidence="1">
    <location>
        <begin position="438"/>
        <end position="516"/>
    </location>
</feature>
<dbReference type="EMBL" id="SMOL01000401">
    <property type="protein sequence ID" value="KAB2617029.1"/>
    <property type="molecule type" value="Genomic_DNA"/>
</dbReference>
<dbReference type="Proteomes" id="UP000327157">
    <property type="component" value="Chromosome 15"/>
</dbReference>
<feature type="domain" description="Retrovirus-related Pol polyprotein from transposon TNT 1-94-like beta-barrel" evidence="2">
    <location>
        <begin position="191"/>
        <end position="264"/>
    </location>
</feature>
<evidence type="ECO:0000313" key="3">
    <source>
        <dbReference type="EMBL" id="KAB2617029.1"/>
    </source>
</evidence>
<sequence>MAKDRKIGELVTVQPMSSSMESTNISGVPFGIRLNDTNFKVWSKMMEVHAAGLGKHGYLTGKIPVMEEDSPGYTKWWYWELKKQLKTKGKRTGQAKLAESGDGGAAITAGRIGSNCNIGQVAMATKCSEPRPHTSAHGLEKQMGHNLGGKLQPTAEECTDQMLSLTKQISNEDTSNMSTALLASIKRDSGWIIDSGATDHMTYDKSLFHHMTFPPKENVITANGEVAPVTGAGLINLTPSLSLHNTLLVPSLSNNLLSVGQVTEQLDCVVLMFPTFCLLQDIQTRAIIGRGTKRRGLYYVEDVAPGRSDFRCNDCILAKIVTSYFWMCGICASSKNQRKPLTRPLNGPELFGSARMEMDGTEAAAGPANNNPYSPLPVHAHVPEDIQEYMSTHRLSPKYQAFVSQMAGVKIPTKVEEALQDPRWIEAMKVEMEALQRNGTWNVVPLPYGKRPVGCKWVFTIKHKTDGSIDRYKARLVAKGYTQTFGVDYQETFAPVAKMNTIRVLLSLAANFDWPLKYYLSSEFEMKDLGGLKYFLEIEVARSRDGIYLCQRKYVLDLLSETGMLTCKPAETPIVQNHHLAIYQDQIPTNKERYQRLIKGYTDADWAGNITDRRSISGYFTFVARNLVTWRSKKQNVVARSTAEAEYRANNPVQHDRRKHVEVDIHFIKEKLEVDLIDIPYVKSEEQLADVLTHAVSVKVFQDSLDKHLISFSRMQTHKHLLLECSQGQFNLSAVVCQCCEWSPLSLGSEKKRAALCLHANLVVLFNPLQSS</sequence>
<dbReference type="CDD" id="cd09272">
    <property type="entry name" value="RNase_HI_RT_Ty1"/>
    <property type="match status" value="1"/>
</dbReference>
<dbReference type="Pfam" id="PF22936">
    <property type="entry name" value="Pol_BBD"/>
    <property type="match status" value="1"/>
</dbReference>
<evidence type="ECO:0000259" key="2">
    <source>
        <dbReference type="Pfam" id="PF22936"/>
    </source>
</evidence>
<accession>A0A5N5GNA8</accession>
<dbReference type="Pfam" id="PF07727">
    <property type="entry name" value="RVT_2"/>
    <property type="match status" value="2"/>
</dbReference>
<evidence type="ECO:0008006" key="5">
    <source>
        <dbReference type="Google" id="ProtNLM"/>
    </source>
</evidence>
<proteinExistence type="predicted"/>
<dbReference type="PANTHER" id="PTHR11439:SF467">
    <property type="entry name" value="INTEGRASE CATALYTIC DOMAIN-CONTAINING PROTEIN"/>
    <property type="match status" value="1"/>
</dbReference>
<dbReference type="InterPro" id="IPR054722">
    <property type="entry name" value="PolX-like_BBD"/>
</dbReference>
<gene>
    <name evidence="3" type="ORF">D8674_012898</name>
</gene>
<name>A0A5N5GNA8_9ROSA</name>
<dbReference type="InterPro" id="IPR013103">
    <property type="entry name" value="RVT_2"/>
</dbReference>